<dbReference type="InterPro" id="IPR003918">
    <property type="entry name" value="NADH_UbQ_OxRdtase"/>
</dbReference>
<dbReference type="GO" id="GO:0008137">
    <property type="term" value="F:NADH dehydrogenase (ubiquinone) activity"/>
    <property type="evidence" value="ECO:0007669"/>
    <property type="project" value="InterPro"/>
</dbReference>
<comment type="subcellular location">
    <subcellularLocation>
        <location evidence="1">Cell membrane</location>
        <topology evidence="1">Multi-pass membrane protein</topology>
    </subcellularLocation>
    <subcellularLocation>
        <location evidence="7">Membrane</location>
        <topology evidence="7">Multi-pass membrane protein</topology>
    </subcellularLocation>
</comment>
<feature type="transmembrane region" description="Helical" evidence="8">
    <location>
        <begin position="112"/>
        <end position="129"/>
    </location>
</feature>
<dbReference type="PANTHER" id="PTHR42703">
    <property type="entry name" value="NADH DEHYDROGENASE"/>
    <property type="match status" value="1"/>
</dbReference>
<sequence length="496" mass="53341">MISANLPAYSVAAPLLMAVVVNLLGARRPALIAPLAMVSLAVSTLCALFLLPRVLRDGPLSYTMGGWEPPWGIELIVDPLSALMLLLVAAVALVATWSAGASVAKELPGREHHFFTLYLILVSGLLALTMTGDTFNLYVMLEITAITTYGLIAMGRERAPLASFNYIIMGTIGACFLLLGTGYLYILTGSLNMVDIGRILPELYGGAAVATAFAFLMVGIWIKTAFFPLHSWLPNAYTFAPSGTSVLIAPLMTKVSVYLMIRLIYTVYSPEYAFVLHPAVPHLIVWAAAIGIFIASSLALAQVEFKKMLTYIIVAEVGYMVGAVWLINEQALTGAVLHIVNDALMTLCLFLVASAVVYRQGSCRFEDFRGLYRRMPWTMAAFTVGAFSMIGVPPTAGFFSKWYLILGGIEAGQYIYVAALIFSSLVNAVLFFRIIEIAFFDGADQALDAEGRVIRNEAPGALVQPLILAAVALIVVGLSAGPLVSGVIAPALSWLY</sequence>
<evidence type="ECO:0000313" key="10">
    <source>
        <dbReference type="EMBL" id="KIH77752.1"/>
    </source>
</evidence>
<keyword evidence="3" id="KW-1003">Cell membrane</keyword>
<feature type="transmembrane region" description="Helical" evidence="8">
    <location>
        <begin position="246"/>
        <end position="268"/>
    </location>
</feature>
<keyword evidence="11" id="KW-1185">Reference proteome</keyword>
<dbReference type="InterPro" id="IPR050586">
    <property type="entry name" value="CPA3_Na-H_Antiporter_D"/>
</dbReference>
<feature type="transmembrane region" description="Helical" evidence="8">
    <location>
        <begin position="308"/>
        <end position="327"/>
    </location>
</feature>
<dbReference type="InterPro" id="IPR001750">
    <property type="entry name" value="ND/Mrp_TM"/>
</dbReference>
<feature type="transmembrane region" description="Helical" evidence="8">
    <location>
        <begin position="206"/>
        <end position="226"/>
    </location>
</feature>
<keyword evidence="4 7" id="KW-0812">Transmembrane</keyword>
<evidence type="ECO:0000256" key="8">
    <source>
        <dbReference type="SAM" id="Phobius"/>
    </source>
</evidence>
<evidence type="ECO:0000256" key="4">
    <source>
        <dbReference type="ARBA" id="ARBA00022692"/>
    </source>
</evidence>
<gene>
    <name evidence="10" type="ORF">GFER_03620</name>
</gene>
<dbReference type="AlphaFoldDB" id="A0A0C2HYC8"/>
<evidence type="ECO:0000259" key="9">
    <source>
        <dbReference type="Pfam" id="PF00361"/>
    </source>
</evidence>
<keyword evidence="5 8" id="KW-1133">Transmembrane helix</keyword>
<reference evidence="10 11" key="1">
    <citation type="submission" date="2014-12" db="EMBL/GenBank/DDBJ databases">
        <title>Genomes of Geoalkalibacter ferrihydriticus and Geoalkalibacter subterraneus, two haloalkaliphilic metal-reducing members of the Geobacteraceae.</title>
        <authorList>
            <person name="Badalamenti J.P."/>
            <person name="Torres C.I."/>
            <person name="Krajmalnik-Brown R."/>
            <person name="Bond D.R."/>
        </authorList>
    </citation>
    <scope>NUCLEOTIDE SEQUENCE [LARGE SCALE GENOMIC DNA]</scope>
    <source>
        <strain evidence="10 11">DSM 17813</strain>
    </source>
</reference>
<feature type="transmembrane region" description="Helical" evidence="8">
    <location>
        <begin position="466"/>
        <end position="492"/>
    </location>
</feature>
<comment type="similarity">
    <text evidence="2">Belongs to the CPA3 antiporters (TC 2.A.63) subunit D family.</text>
</comment>
<comment type="caution">
    <text evidence="10">The sequence shown here is derived from an EMBL/GenBank/DDBJ whole genome shotgun (WGS) entry which is preliminary data.</text>
</comment>
<feature type="transmembrane region" description="Helical" evidence="8">
    <location>
        <begin position="379"/>
        <end position="399"/>
    </location>
</feature>
<dbReference type="EMBL" id="JWJD01000001">
    <property type="protein sequence ID" value="KIH77752.1"/>
    <property type="molecule type" value="Genomic_DNA"/>
</dbReference>
<protein>
    <recommendedName>
        <fullName evidence="9">NADH:quinone oxidoreductase/Mrp antiporter transmembrane domain-containing protein</fullName>
    </recommendedName>
</protein>
<evidence type="ECO:0000256" key="1">
    <source>
        <dbReference type="ARBA" id="ARBA00004651"/>
    </source>
</evidence>
<dbReference type="Proteomes" id="UP000035068">
    <property type="component" value="Unassembled WGS sequence"/>
</dbReference>
<evidence type="ECO:0000256" key="6">
    <source>
        <dbReference type="ARBA" id="ARBA00023136"/>
    </source>
</evidence>
<feature type="transmembrane region" description="Helical" evidence="8">
    <location>
        <begin position="75"/>
        <end position="100"/>
    </location>
</feature>
<dbReference type="RefSeq" id="WP_040096137.1">
    <property type="nucleotide sequence ID" value="NZ_JWJD01000001.1"/>
</dbReference>
<proteinExistence type="inferred from homology"/>
<keyword evidence="6 8" id="KW-0472">Membrane</keyword>
<evidence type="ECO:0000313" key="11">
    <source>
        <dbReference type="Proteomes" id="UP000035068"/>
    </source>
</evidence>
<dbReference type="GO" id="GO:0005886">
    <property type="term" value="C:plasma membrane"/>
    <property type="evidence" value="ECO:0007669"/>
    <property type="project" value="UniProtKB-SubCell"/>
</dbReference>
<feature type="transmembrane region" description="Helical" evidence="8">
    <location>
        <begin position="6"/>
        <end position="24"/>
    </location>
</feature>
<dbReference type="Pfam" id="PF00361">
    <property type="entry name" value="Proton_antipo_M"/>
    <property type="match status" value="1"/>
</dbReference>
<accession>A0A0C2HYC8</accession>
<feature type="transmembrane region" description="Helical" evidence="8">
    <location>
        <begin position="166"/>
        <end position="186"/>
    </location>
</feature>
<organism evidence="10 11">
    <name type="scientific">Geoalkalibacter ferrihydriticus DSM 17813</name>
    <dbReference type="NCBI Taxonomy" id="1121915"/>
    <lineage>
        <taxon>Bacteria</taxon>
        <taxon>Pseudomonadati</taxon>
        <taxon>Thermodesulfobacteriota</taxon>
        <taxon>Desulfuromonadia</taxon>
        <taxon>Desulfuromonadales</taxon>
        <taxon>Geoalkalibacteraceae</taxon>
        <taxon>Geoalkalibacter</taxon>
    </lineage>
</organism>
<evidence type="ECO:0000256" key="3">
    <source>
        <dbReference type="ARBA" id="ARBA00022475"/>
    </source>
</evidence>
<evidence type="ECO:0000256" key="2">
    <source>
        <dbReference type="ARBA" id="ARBA00005346"/>
    </source>
</evidence>
<feature type="transmembrane region" description="Helical" evidence="8">
    <location>
        <begin position="31"/>
        <end position="55"/>
    </location>
</feature>
<dbReference type="GO" id="GO:0042773">
    <property type="term" value="P:ATP synthesis coupled electron transport"/>
    <property type="evidence" value="ECO:0007669"/>
    <property type="project" value="InterPro"/>
</dbReference>
<feature type="domain" description="NADH:quinone oxidoreductase/Mrp antiporter transmembrane" evidence="9">
    <location>
        <begin position="133"/>
        <end position="425"/>
    </location>
</feature>
<dbReference type="PANTHER" id="PTHR42703:SF1">
    <property type="entry name" value="NA(+)_H(+) ANTIPORTER SUBUNIT D1"/>
    <property type="match status" value="1"/>
</dbReference>
<evidence type="ECO:0000256" key="7">
    <source>
        <dbReference type="RuleBase" id="RU000320"/>
    </source>
</evidence>
<evidence type="ECO:0000256" key="5">
    <source>
        <dbReference type="ARBA" id="ARBA00022989"/>
    </source>
</evidence>
<name>A0A0C2HYC8_9BACT</name>
<dbReference type="PRINTS" id="PR01437">
    <property type="entry name" value="NUOXDRDTASE4"/>
</dbReference>
<feature type="transmembrane region" description="Helical" evidence="8">
    <location>
        <begin position="339"/>
        <end position="358"/>
    </location>
</feature>
<feature type="transmembrane region" description="Helical" evidence="8">
    <location>
        <begin position="280"/>
        <end position="301"/>
    </location>
</feature>
<feature type="transmembrane region" description="Helical" evidence="8">
    <location>
        <begin position="411"/>
        <end position="432"/>
    </location>
</feature>